<protein>
    <submittedName>
        <fullName evidence="2">Uncharacterized protein</fullName>
    </submittedName>
</protein>
<dbReference type="Proteomes" id="UP001159364">
    <property type="component" value="Linkage Group LG05"/>
</dbReference>
<feature type="compositionally biased region" description="Polar residues" evidence="1">
    <location>
        <begin position="1"/>
        <end position="35"/>
    </location>
</feature>
<gene>
    <name evidence="2" type="ORF">K2173_006461</name>
</gene>
<organism evidence="2 3">
    <name type="scientific">Erythroxylum novogranatense</name>
    <dbReference type="NCBI Taxonomy" id="1862640"/>
    <lineage>
        <taxon>Eukaryota</taxon>
        <taxon>Viridiplantae</taxon>
        <taxon>Streptophyta</taxon>
        <taxon>Embryophyta</taxon>
        <taxon>Tracheophyta</taxon>
        <taxon>Spermatophyta</taxon>
        <taxon>Magnoliopsida</taxon>
        <taxon>eudicotyledons</taxon>
        <taxon>Gunneridae</taxon>
        <taxon>Pentapetalae</taxon>
        <taxon>rosids</taxon>
        <taxon>fabids</taxon>
        <taxon>Malpighiales</taxon>
        <taxon>Erythroxylaceae</taxon>
        <taxon>Erythroxylum</taxon>
    </lineage>
</organism>
<reference evidence="2 3" key="1">
    <citation type="submission" date="2021-09" db="EMBL/GenBank/DDBJ databases">
        <title>Genomic insights and catalytic innovation underlie evolution of tropane alkaloids biosynthesis.</title>
        <authorList>
            <person name="Wang Y.-J."/>
            <person name="Tian T."/>
            <person name="Huang J.-P."/>
            <person name="Huang S.-X."/>
        </authorList>
    </citation>
    <scope>NUCLEOTIDE SEQUENCE [LARGE SCALE GENOMIC DNA]</scope>
    <source>
        <strain evidence="2">KIB-2018</strain>
        <tissue evidence="2">Leaf</tissue>
    </source>
</reference>
<evidence type="ECO:0000256" key="1">
    <source>
        <dbReference type="SAM" id="MobiDB-lite"/>
    </source>
</evidence>
<evidence type="ECO:0000313" key="2">
    <source>
        <dbReference type="EMBL" id="KAJ8764589.1"/>
    </source>
</evidence>
<evidence type="ECO:0000313" key="3">
    <source>
        <dbReference type="Proteomes" id="UP001159364"/>
    </source>
</evidence>
<keyword evidence="3" id="KW-1185">Reference proteome</keyword>
<dbReference type="AlphaFoldDB" id="A0AAV8TE68"/>
<proteinExistence type="predicted"/>
<accession>A0AAV8TE68</accession>
<name>A0AAV8TE68_9ROSI</name>
<feature type="region of interest" description="Disordered" evidence="1">
    <location>
        <begin position="1"/>
        <end position="54"/>
    </location>
</feature>
<sequence length="137" mass="14394">MSDTARSRSSSGMATATRGQRQPSKLQQRRPTSLKITPCRRPPPTGTWQSPSFPAQHIADCGGAQLQTGSAGAGTKGSRYDGVQEVAASGCAVLLRIRADVFCADVDVASKIRGSQQRALCLGAVFSSKCDIIVTLN</sequence>
<dbReference type="EMBL" id="JAIWQS010000005">
    <property type="protein sequence ID" value="KAJ8764589.1"/>
    <property type="molecule type" value="Genomic_DNA"/>
</dbReference>
<comment type="caution">
    <text evidence="2">The sequence shown here is derived from an EMBL/GenBank/DDBJ whole genome shotgun (WGS) entry which is preliminary data.</text>
</comment>